<protein>
    <submittedName>
        <fullName evidence="1">Uncharacterized protein</fullName>
    </submittedName>
</protein>
<accession>C8X1C0</accession>
<organism evidence="1 2">
    <name type="scientific">Desulfohalobium retbaense (strain ATCC 49708 / DSM 5692 / JCM 16813 / HR100)</name>
    <dbReference type="NCBI Taxonomy" id="485915"/>
    <lineage>
        <taxon>Bacteria</taxon>
        <taxon>Pseudomonadati</taxon>
        <taxon>Thermodesulfobacteriota</taxon>
        <taxon>Desulfovibrionia</taxon>
        <taxon>Desulfovibrionales</taxon>
        <taxon>Desulfohalobiaceae</taxon>
        <taxon>Desulfohalobium</taxon>
    </lineage>
</organism>
<dbReference type="HOGENOM" id="CLU_2315741_0_0_7"/>
<reference evidence="1 2" key="2">
    <citation type="journal article" date="2010" name="Stand. Genomic Sci.">
        <title>Complete genome sequence of Desulfohalobium retbaense type strain (HR(100)).</title>
        <authorList>
            <person name="Spring S."/>
            <person name="Nolan M."/>
            <person name="Lapidus A."/>
            <person name="Glavina Del Rio T."/>
            <person name="Copeland A."/>
            <person name="Tice H."/>
            <person name="Cheng J.F."/>
            <person name="Lucas S."/>
            <person name="Land M."/>
            <person name="Chen F."/>
            <person name="Bruce D."/>
            <person name="Goodwin L."/>
            <person name="Pitluck S."/>
            <person name="Ivanova N."/>
            <person name="Mavromatis K."/>
            <person name="Mikhailova N."/>
            <person name="Pati A."/>
            <person name="Chen A."/>
            <person name="Palaniappan K."/>
            <person name="Hauser L."/>
            <person name="Chang Y.J."/>
            <person name="Jeffries C.D."/>
            <person name="Munk C."/>
            <person name="Kiss H."/>
            <person name="Chain P."/>
            <person name="Han C."/>
            <person name="Brettin T."/>
            <person name="Detter J.C."/>
            <person name="Schuler E."/>
            <person name="Goker M."/>
            <person name="Rohde M."/>
            <person name="Bristow J."/>
            <person name="Eisen J.A."/>
            <person name="Markowitz V."/>
            <person name="Hugenholtz P."/>
            <person name="Kyrpides N.C."/>
            <person name="Klenk H.P."/>
        </authorList>
    </citation>
    <scope>NUCLEOTIDE SEQUENCE [LARGE SCALE GENOMIC DNA]</scope>
    <source>
        <strain evidence="1 2">DSM 5692</strain>
    </source>
</reference>
<name>C8X1C0_DESRD</name>
<dbReference type="Proteomes" id="UP000001052">
    <property type="component" value="Chromosome"/>
</dbReference>
<dbReference type="EMBL" id="CP001734">
    <property type="protein sequence ID" value="ACV68217.1"/>
    <property type="molecule type" value="Genomic_DNA"/>
</dbReference>
<proteinExistence type="predicted"/>
<dbReference type="AlphaFoldDB" id="C8X1C0"/>
<dbReference type="STRING" id="485915.Dret_0926"/>
<sequence>MDRHSDIEAHLTLDSEEKQIEIQARGGKMEIHFRRMSIGYIFRQLALLDRLHLLNMMQDLSEVGGQRMYLKYGFVRFRMPGPSLMRSLVWIGNTFFEPG</sequence>
<reference evidence="2" key="1">
    <citation type="submission" date="2009-09" db="EMBL/GenBank/DDBJ databases">
        <title>The complete chromosome of Desulfohalobium retbaense DSM 5692.</title>
        <authorList>
            <consortium name="US DOE Joint Genome Institute (JGI-PGF)"/>
            <person name="Lucas S."/>
            <person name="Copeland A."/>
            <person name="Lapidus A."/>
            <person name="Glavina del Rio T."/>
            <person name="Dalin E."/>
            <person name="Tice H."/>
            <person name="Bruce D."/>
            <person name="Goodwin L."/>
            <person name="Pitluck S."/>
            <person name="Kyrpides N."/>
            <person name="Mavromatis K."/>
            <person name="Ivanova N."/>
            <person name="Mikhailova N."/>
            <person name="Munk A.C."/>
            <person name="Brettin T."/>
            <person name="Detter J.C."/>
            <person name="Han C."/>
            <person name="Tapia R."/>
            <person name="Larimer F."/>
            <person name="Land M."/>
            <person name="Hauser L."/>
            <person name="Markowitz V."/>
            <person name="Cheng J.-F."/>
            <person name="Hugenholtz P."/>
            <person name="Woyke T."/>
            <person name="Wu D."/>
            <person name="Spring S."/>
            <person name="Klenk H.-P."/>
            <person name="Eisen J.A."/>
        </authorList>
    </citation>
    <scope>NUCLEOTIDE SEQUENCE [LARGE SCALE GENOMIC DNA]</scope>
    <source>
        <strain evidence="2">DSM 5692</strain>
    </source>
</reference>
<keyword evidence="2" id="KW-1185">Reference proteome</keyword>
<gene>
    <name evidence="1" type="ordered locus">Dret_0926</name>
</gene>
<evidence type="ECO:0000313" key="2">
    <source>
        <dbReference type="Proteomes" id="UP000001052"/>
    </source>
</evidence>
<evidence type="ECO:0000313" key="1">
    <source>
        <dbReference type="EMBL" id="ACV68217.1"/>
    </source>
</evidence>
<dbReference type="KEGG" id="drt:Dret_0926"/>